<keyword evidence="2" id="KW-1185">Reference proteome</keyword>
<dbReference type="GeneID" id="19976948"/>
<dbReference type="AlphaFoldDB" id="W2SAM4"/>
<protein>
    <submittedName>
        <fullName evidence="1">Uncharacterized protein</fullName>
    </submittedName>
</protein>
<proteinExistence type="predicted"/>
<dbReference type="HOGENOM" id="CLU_1261460_0_0_1"/>
<evidence type="ECO:0000313" key="1">
    <source>
        <dbReference type="EMBL" id="ETN45776.1"/>
    </source>
</evidence>
<evidence type="ECO:0000313" key="2">
    <source>
        <dbReference type="Proteomes" id="UP000030752"/>
    </source>
</evidence>
<accession>W2SAM4</accession>
<dbReference type="VEuPathDB" id="FungiDB:HMPREF1541_09609"/>
<dbReference type="EMBL" id="KB822712">
    <property type="protein sequence ID" value="ETN45776.1"/>
    <property type="molecule type" value="Genomic_DNA"/>
</dbReference>
<name>W2SAM4_CYPE1</name>
<reference evidence="1 2" key="1">
    <citation type="submission" date="2013-03" db="EMBL/GenBank/DDBJ databases">
        <title>The Genome Sequence of Phialophora europaea CBS 101466.</title>
        <authorList>
            <consortium name="The Broad Institute Genomics Platform"/>
            <person name="Cuomo C."/>
            <person name="de Hoog S."/>
            <person name="Gorbushina A."/>
            <person name="Walker B."/>
            <person name="Young S.K."/>
            <person name="Zeng Q."/>
            <person name="Gargeya S."/>
            <person name="Fitzgerald M."/>
            <person name="Haas B."/>
            <person name="Abouelleil A."/>
            <person name="Allen A.W."/>
            <person name="Alvarado L."/>
            <person name="Arachchi H.M."/>
            <person name="Berlin A.M."/>
            <person name="Chapman S.B."/>
            <person name="Gainer-Dewar J."/>
            <person name="Goldberg J."/>
            <person name="Griggs A."/>
            <person name="Gujja S."/>
            <person name="Hansen M."/>
            <person name="Howarth C."/>
            <person name="Imamovic A."/>
            <person name="Ireland A."/>
            <person name="Larimer J."/>
            <person name="McCowan C."/>
            <person name="Murphy C."/>
            <person name="Pearson M."/>
            <person name="Poon T.W."/>
            <person name="Priest M."/>
            <person name="Roberts A."/>
            <person name="Saif S."/>
            <person name="Shea T."/>
            <person name="Sisk P."/>
            <person name="Sykes S."/>
            <person name="Wortman J."/>
            <person name="Nusbaum C."/>
            <person name="Birren B."/>
        </authorList>
    </citation>
    <scope>NUCLEOTIDE SEQUENCE [LARGE SCALE GENOMIC DNA]</scope>
    <source>
        <strain evidence="1 2">CBS 101466</strain>
    </source>
</reference>
<organism evidence="1 2">
    <name type="scientific">Cyphellophora europaea (strain CBS 101466)</name>
    <name type="common">Phialophora europaea</name>
    <dbReference type="NCBI Taxonomy" id="1220924"/>
    <lineage>
        <taxon>Eukaryota</taxon>
        <taxon>Fungi</taxon>
        <taxon>Dikarya</taxon>
        <taxon>Ascomycota</taxon>
        <taxon>Pezizomycotina</taxon>
        <taxon>Eurotiomycetes</taxon>
        <taxon>Chaetothyriomycetidae</taxon>
        <taxon>Chaetothyriales</taxon>
        <taxon>Cyphellophoraceae</taxon>
        <taxon>Cyphellophora</taxon>
    </lineage>
</organism>
<dbReference type="RefSeq" id="XP_008712504.1">
    <property type="nucleotide sequence ID" value="XM_008714282.1"/>
</dbReference>
<dbReference type="InParanoid" id="W2SAM4"/>
<dbReference type="Proteomes" id="UP000030752">
    <property type="component" value="Unassembled WGS sequence"/>
</dbReference>
<sequence>MAQNNAEITINAVVSDLDLALITLGVPPNHPIDHVEARKRYHQLMSDNTKHQVQRQLYRESWATIKRHVNLGTVQRKISHYTDVRYFPRVDKFLNLASELEKVDVRGEDGPCIMQTITDLNHYEKNRWLDLEDDLNEYERIPLEDASKLLGRLRREIDRIDLMYSELKFMALARCKILPSGRVVPKYPNAGLLFRSWYEARRVDDMRDLAELSGTRPDG</sequence>
<gene>
    <name evidence="1" type="ORF">HMPREF1541_09609</name>
</gene>